<name>A0A5H2EF66_9SCAR</name>
<evidence type="ECO:0000256" key="8">
    <source>
        <dbReference type="ARBA" id="ARBA00022692"/>
    </source>
</evidence>
<dbReference type="GeneID" id="42266222"/>
<evidence type="ECO:0000256" key="3">
    <source>
        <dbReference type="ARBA" id="ARBA00010519"/>
    </source>
</evidence>
<evidence type="ECO:0000256" key="10">
    <source>
        <dbReference type="ARBA" id="ARBA00022982"/>
    </source>
</evidence>
<comment type="catalytic activity">
    <reaction evidence="16 17">
        <text>a ubiquinone + NADH + 5 H(+)(in) = a ubiquinol + NAD(+) + 4 H(+)(out)</text>
        <dbReference type="Rhea" id="RHEA:29091"/>
        <dbReference type="Rhea" id="RHEA-COMP:9565"/>
        <dbReference type="Rhea" id="RHEA-COMP:9566"/>
        <dbReference type="ChEBI" id="CHEBI:15378"/>
        <dbReference type="ChEBI" id="CHEBI:16389"/>
        <dbReference type="ChEBI" id="CHEBI:17976"/>
        <dbReference type="ChEBI" id="CHEBI:57540"/>
        <dbReference type="ChEBI" id="CHEBI:57945"/>
        <dbReference type="EC" id="7.1.1.2"/>
    </reaction>
</comment>
<evidence type="ECO:0000256" key="17">
    <source>
        <dbReference type="RuleBase" id="RU004419"/>
    </source>
</evidence>
<keyword evidence="17" id="KW-0999">Mitochondrion inner membrane</keyword>
<feature type="transmembrane region" description="Helical" evidence="17">
    <location>
        <begin position="52"/>
        <end position="77"/>
    </location>
</feature>
<reference evidence="18" key="1">
    <citation type="submission" date="2017-04" db="EMBL/GenBank/DDBJ databases">
        <authorList>
            <person name="Wu Y.Y."/>
            <person name="Cao Y.Y."/>
            <person name="Wan X."/>
        </authorList>
    </citation>
    <scope>NUCLEOTIDE SEQUENCE</scope>
</reference>
<evidence type="ECO:0000256" key="2">
    <source>
        <dbReference type="ARBA" id="ARBA00004225"/>
    </source>
</evidence>
<comment type="function">
    <text evidence="17">Core subunit of the mitochondrial membrane respiratory chain NADH dehydrogenase (Complex I) which catalyzes electron transfer from NADH through the respiratory chain, using ubiquinone as an electron acceptor.</text>
</comment>
<dbReference type="PANTHER" id="PTHR11434">
    <property type="entry name" value="NADH-UBIQUINONE OXIDOREDUCTASE SUBUNIT ND4L"/>
    <property type="match status" value="1"/>
</dbReference>
<dbReference type="EC" id="7.1.1.2" evidence="4 17"/>
<dbReference type="EMBL" id="MF037205">
    <property type="protein sequence ID" value="ASF90509.1"/>
    <property type="molecule type" value="Genomic_DNA"/>
</dbReference>
<keyword evidence="14 17" id="KW-0496">Mitochondrion</keyword>
<evidence type="ECO:0000256" key="6">
    <source>
        <dbReference type="ARBA" id="ARBA00022448"/>
    </source>
</evidence>
<dbReference type="InterPro" id="IPR039428">
    <property type="entry name" value="NUOK/Mnh_C1-like"/>
</dbReference>
<evidence type="ECO:0000256" key="7">
    <source>
        <dbReference type="ARBA" id="ARBA00022660"/>
    </source>
</evidence>
<evidence type="ECO:0000256" key="15">
    <source>
        <dbReference type="ARBA" id="ARBA00023136"/>
    </source>
</evidence>
<dbReference type="GO" id="GO:0042773">
    <property type="term" value="P:ATP synthesis coupled electron transport"/>
    <property type="evidence" value="ECO:0007669"/>
    <property type="project" value="UniProtKB-UniRule"/>
</dbReference>
<keyword evidence="13 17" id="KW-0830">Ubiquinone</keyword>
<dbReference type="RefSeq" id="YP_009706296.1">
    <property type="nucleotide sequence ID" value="NC_045068.1"/>
</dbReference>
<evidence type="ECO:0000256" key="16">
    <source>
        <dbReference type="ARBA" id="ARBA00049551"/>
    </source>
</evidence>
<evidence type="ECO:0000256" key="11">
    <source>
        <dbReference type="ARBA" id="ARBA00022989"/>
    </source>
</evidence>
<keyword evidence="9 17" id="KW-1278">Translocase</keyword>
<dbReference type="AlphaFoldDB" id="A0A5H2EF66"/>
<keyword evidence="15 17" id="KW-0472">Membrane</keyword>
<keyword evidence="8 17" id="KW-0812">Transmembrane</keyword>
<comment type="function">
    <text evidence="1">Core subunit of the mitochondrial membrane respiratory chain NADH dehydrogenase (Complex I) that is believed to belong to the minimal assembly required for catalysis. Complex I functions in the transfer of electrons from NADH to the respiratory chain. The immediate electron acceptor for the enzyme is believed to be ubiquinone.</text>
</comment>
<evidence type="ECO:0000256" key="13">
    <source>
        <dbReference type="ARBA" id="ARBA00023075"/>
    </source>
</evidence>
<accession>A0A5H2EF66</accession>
<dbReference type="Pfam" id="PF00420">
    <property type="entry name" value="Oxidored_q2"/>
    <property type="match status" value="1"/>
</dbReference>
<proteinExistence type="inferred from homology"/>
<keyword evidence="10 17" id="KW-0249">Electron transport</keyword>
<gene>
    <name evidence="18" type="primary">ND4L</name>
</gene>
<evidence type="ECO:0000313" key="18">
    <source>
        <dbReference type="EMBL" id="ASF90509.1"/>
    </source>
</evidence>
<feature type="transmembrane region" description="Helical" evidence="17">
    <location>
        <begin position="21"/>
        <end position="46"/>
    </location>
</feature>
<evidence type="ECO:0000256" key="4">
    <source>
        <dbReference type="ARBA" id="ARBA00012944"/>
    </source>
</evidence>
<sequence length="92" mass="10885">MYYIFMMSFIMGLLSFCLKRKYLLVMLLSLEFVVISMFLGIFNFMGLFNWEFFFSLIFLTMCVCEGAIGLALVVLLIRVYGDNYFQSFSLLW</sequence>
<evidence type="ECO:0000256" key="12">
    <source>
        <dbReference type="ARBA" id="ARBA00023027"/>
    </source>
</evidence>
<comment type="similarity">
    <text evidence="3 17">Belongs to the complex I subunit 4L family.</text>
</comment>
<evidence type="ECO:0000256" key="14">
    <source>
        <dbReference type="ARBA" id="ARBA00023128"/>
    </source>
</evidence>
<dbReference type="PANTHER" id="PTHR11434:SF0">
    <property type="entry name" value="NADH-UBIQUINONE OXIDOREDUCTASE CHAIN 4L"/>
    <property type="match status" value="1"/>
</dbReference>
<organism evidence="18">
    <name type="scientific">Cyclommatus strigiceps vitalisi</name>
    <dbReference type="NCBI Taxonomy" id="618761"/>
    <lineage>
        <taxon>Eukaryota</taxon>
        <taxon>Metazoa</taxon>
        <taxon>Ecdysozoa</taxon>
        <taxon>Arthropoda</taxon>
        <taxon>Hexapoda</taxon>
        <taxon>Insecta</taxon>
        <taxon>Pterygota</taxon>
        <taxon>Neoptera</taxon>
        <taxon>Endopterygota</taxon>
        <taxon>Coleoptera</taxon>
        <taxon>Polyphaga</taxon>
        <taxon>Scarabaeiformia</taxon>
        <taxon>Lucanidae</taxon>
        <taxon>Lucaninae</taxon>
        <taxon>Cyclommatus</taxon>
    </lineage>
</organism>
<dbReference type="GO" id="GO:0008137">
    <property type="term" value="F:NADH dehydrogenase (ubiquinone) activity"/>
    <property type="evidence" value="ECO:0007669"/>
    <property type="project" value="UniProtKB-EC"/>
</dbReference>
<evidence type="ECO:0000256" key="5">
    <source>
        <dbReference type="ARBA" id="ARBA00016612"/>
    </source>
</evidence>
<comment type="subcellular location">
    <subcellularLocation>
        <location evidence="17">Mitochondrion inner membrane</location>
        <topology evidence="17">Multi-pass membrane protein</topology>
    </subcellularLocation>
    <subcellularLocation>
        <location evidence="2">Mitochondrion membrane</location>
        <topology evidence="2">Multi-pass membrane protein</topology>
    </subcellularLocation>
</comment>
<keyword evidence="7 17" id="KW-0679">Respiratory chain</keyword>
<dbReference type="InterPro" id="IPR001133">
    <property type="entry name" value="NADH_UbQ_OxRdtase_chain4L/K"/>
</dbReference>
<dbReference type="Gene3D" id="1.10.287.3510">
    <property type="match status" value="1"/>
</dbReference>
<dbReference type="CTD" id="4539"/>
<dbReference type="GO" id="GO:0030964">
    <property type="term" value="C:NADH dehydrogenase complex"/>
    <property type="evidence" value="ECO:0007669"/>
    <property type="project" value="TreeGrafter"/>
</dbReference>
<evidence type="ECO:0000256" key="9">
    <source>
        <dbReference type="ARBA" id="ARBA00022967"/>
    </source>
</evidence>
<protein>
    <recommendedName>
        <fullName evidence="5 17">NADH-ubiquinone oxidoreductase chain 4L</fullName>
        <ecNumber evidence="4 17">7.1.1.2</ecNumber>
    </recommendedName>
</protein>
<keyword evidence="6 17" id="KW-0813">Transport</keyword>
<dbReference type="GO" id="GO:0005743">
    <property type="term" value="C:mitochondrial inner membrane"/>
    <property type="evidence" value="ECO:0007669"/>
    <property type="project" value="UniProtKB-SubCell"/>
</dbReference>
<evidence type="ECO:0000256" key="1">
    <source>
        <dbReference type="ARBA" id="ARBA00003257"/>
    </source>
</evidence>
<keyword evidence="12 17" id="KW-0520">NAD</keyword>
<dbReference type="GO" id="GO:0016651">
    <property type="term" value="F:oxidoreductase activity, acting on NAD(P)H"/>
    <property type="evidence" value="ECO:0007669"/>
    <property type="project" value="InterPro"/>
</dbReference>
<geneLocation type="mitochondrion" evidence="18"/>
<keyword evidence="11 17" id="KW-1133">Transmembrane helix</keyword>